<feature type="region of interest" description="Disordered" evidence="3">
    <location>
        <begin position="660"/>
        <end position="705"/>
    </location>
</feature>
<feature type="compositionally biased region" description="Polar residues" evidence="3">
    <location>
        <begin position="373"/>
        <end position="392"/>
    </location>
</feature>
<organism evidence="6 7">
    <name type="scientific">Psilocybe cyanescens</name>
    <dbReference type="NCBI Taxonomy" id="93625"/>
    <lineage>
        <taxon>Eukaryota</taxon>
        <taxon>Fungi</taxon>
        <taxon>Dikarya</taxon>
        <taxon>Basidiomycota</taxon>
        <taxon>Agaricomycotina</taxon>
        <taxon>Agaricomycetes</taxon>
        <taxon>Agaricomycetidae</taxon>
        <taxon>Agaricales</taxon>
        <taxon>Agaricineae</taxon>
        <taxon>Strophariaceae</taxon>
        <taxon>Psilocybe</taxon>
    </lineage>
</organism>
<name>A0A409XFI3_PSICY</name>
<dbReference type="PANTHER" id="PTHR11081:SF75">
    <property type="entry name" value="ENDONUCLEASE, PUTATIVE (AFU_ORTHOLOGUE AFUA_3G13260)-RELATED"/>
    <property type="match status" value="1"/>
</dbReference>
<evidence type="ECO:0000256" key="3">
    <source>
        <dbReference type="SAM" id="MobiDB-lite"/>
    </source>
</evidence>
<dbReference type="Pfam" id="PF18380">
    <property type="entry name" value="GEN1_C"/>
    <property type="match status" value="1"/>
</dbReference>
<dbReference type="SUPFAM" id="SSF88723">
    <property type="entry name" value="PIN domain-like"/>
    <property type="match status" value="1"/>
</dbReference>
<keyword evidence="2" id="KW-0378">Hydrolase</keyword>
<dbReference type="GO" id="GO:0017108">
    <property type="term" value="F:5'-flap endonuclease activity"/>
    <property type="evidence" value="ECO:0007669"/>
    <property type="project" value="TreeGrafter"/>
</dbReference>
<evidence type="ECO:0000313" key="7">
    <source>
        <dbReference type="Proteomes" id="UP000283269"/>
    </source>
</evidence>
<feature type="domain" description="XPG N-terminal" evidence="5">
    <location>
        <begin position="1"/>
        <end position="111"/>
    </location>
</feature>
<dbReference type="Gene3D" id="3.40.50.1010">
    <property type="entry name" value="5'-nuclease"/>
    <property type="match status" value="2"/>
</dbReference>
<dbReference type="InterPro" id="IPR041177">
    <property type="entry name" value="GEN1_C"/>
</dbReference>
<evidence type="ECO:0000256" key="2">
    <source>
        <dbReference type="ARBA" id="ARBA00022801"/>
    </source>
</evidence>
<feature type="region of interest" description="Disordered" evidence="3">
    <location>
        <begin position="373"/>
        <end position="395"/>
    </location>
</feature>
<dbReference type="STRING" id="93625.A0A409XFI3"/>
<reference evidence="6 7" key="1">
    <citation type="journal article" date="2018" name="Evol. Lett.">
        <title>Horizontal gene cluster transfer increased hallucinogenic mushroom diversity.</title>
        <authorList>
            <person name="Reynolds H.T."/>
            <person name="Vijayakumar V."/>
            <person name="Gluck-Thaler E."/>
            <person name="Korotkin H.B."/>
            <person name="Matheny P.B."/>
            <person name="Slot J.C."/>
        </authorList>
    </citation>
    <scope>NUCLEOTIDE SEQUENCE [LARGE SCALE GENOMIC DNA]</scope>
    <source>
        <strain evidence="6 7">2631</strain>
    </source>
</reference>
<accession>A0A409XFI3</accession>
<evidence type="ECO:0008006" key="8">
    <source>
        <dbReference type="Google" id="ProtNLM"/>
    </source>
</evidence>
<feature type="region of interest" description="Disordered" evidence="3">
    <location>
        <begin position="471"/>
        <end position="497"/>
    </location>
</feature>
<comment type="caution">
    <text evidence="6">The sequence shown here is derived from an EMBL/GenBank/DDBJ whole genome shotgun (WGS) entry which is preliminary data.</text>
</comment>
<feature type="domain" description="XPG-I" evidence="4">
    <location>
        <begin position="114"/>
        <end position="182"/>
    </location>
</feature>
<dbReference type="InterPro" id="IPR006086">
    <property type="entry name" value="XPG-I_dom"/>
</dbReference>
<dbReference type="GO" id="GO:0006281">
    <property type="term" value="P:DNA repair"/>
    <property type="evidence" value="ECO:0007669"/>
    <property type="project" value="UniProtKB-ARBA"/>
</dbReference>
<dbReference type="InterPro" id="IPR029060">
    <property type="entry name" value="PIN-like_dom_sf"/>
</dbReference>
<dbReference type="CDD" id="cd09870">
    <property type="entry name" value="PIN_YEN1"/>
    <property type="match status" value="1"/>
</dbReference>
<protein>
    <recommendedName>
        <fullName evidence="8">XPG-I domain-containing protein</fullName>
    </recommendedName>
</protein>
<dbReference type="SMART" id="SM00485">
    <property type="entry name" value="XPGN"/>
    <property type="match status" value="1"/>
</dbReference>
<feature type="compositionally biased region" description="Low complexity" evidence="3">
    <location>
        <begin position="556"/>
        <end position="567"/>
    </location>
</feature>
<dbReference type="EMBL" id="NHYD01001859">
    <property type="protein sequence ID" value="PPQ89542.1"/>
    <property type="molecule type" value="Genomic_DNA"/>
</dbReference>
<dbReference type="PRINTS" id="PR00853">
    <property type="entry name" value="XPGRADSUPER"/>
</dbReference>
<feature type="region of interest" description="Disordered" evidence="3">
    <location>
        <begin position="526"/>
        <end position="567"/>
    </location>
</feature>
<gene>
    <name evidence="6" type="ORF">CVT25_012214</name>
</gene>
<evidence type="ECO:0000313" key="6">
    <source>
        <dbReference type="EMBL" id="PPQ89542.1"/>
    </source>
</evidence>
<proteinExistence type="predicted"/>
<feature type="compositionally biased region" description="Basic residues" evidence="3">
    <location>
        <begin position="660"/>
        <end position="671"/>
    </location>
</feature>
<keyword evidence="1" id="KW-0540">Nuclease</keyword>
<dbReference type="OrthoDB" id="2959108at2759"/>
<keyword evidence="7" id="KW-1185">Reference proteome</keyword>
<sequence length="705" mass="79292">MGAPGLWDVLNKVGKSTSIVRLAVVDGFELNRSRRRAYRIGVDASIWFHHATFSKQGESPEARGLFFRLVFLAKLPIIPLFVFDGRERPKIKRGSKIGKSGNHPRERQFKHLLDAFGMEWREARGEAEAELAYLNQKGHIDAVMTDDCDAFLFGARTVIKNISSKLSGNKNNLAKNSNDKADKYHTMVYKIEDIQNDPSISLSRGGMILFALLSGGDYHKGVDRVGKKIAHGLARCGFGIELLEAYENLRDCKDEFRQFLQQWRMRVNIELKENSQGCLLHRTSLSLPDDFPNLDVLEYYTNPVHSGSGGDQGLGSIALRDQKNLNLPKIAQLCEQYFEWGYRAKIMERFVTLMWPCATMHVLRRAALEVDRQNQNASDTSSKAPVPSSQGDVGTPASLVQRYLCFAHREDRYEDVFVNKGTGPRPSAVPVVGANPLICKISGSRQHASTDGLLEYKVEVSPVQLVRIADSGIKGTRQAPPSAEGSNKPKKATETDSLPMWVPASILSVVHPSMVKQFIEKEAEKTTKTKEKRKAREQTRITGSAPDEEDMHTDLQRSQTRPQPQSQLKSMAMGDYDWNTAFEPGHTAVLDPWFTSDALISQAHTERKRSGFFFTLPNPDREDGEQYVNTEAMINNDYDSEVDRPVTGFDLICDRILTKKRKPVKQSKKPRPANVDIPTRAMDERPFKKQRISSRILDALDAPES</sequence>
<dbReference type="InterPro" id="IPR006085">
    <property type="entry name" value="XPG_DNA_repair_N"/>
</dbReference>
<feature type="compositionally biased region" description="Basic and acidic residues" evidence="3">
    <location>
        <begin position="526"/>
        <end position="539"/>
    </location>
</feature>
<dbReference type="SUPFAM" id="SSF47807">
    <property type="entry name" value="5' to 3' exonuclease, C-terminal subdomain"/>
    <property type="match status" value="1"/>
</dbReference>
<evidence type="ECO:0000259" key="4">
    <source>
        <dbReference type="SMART" id="SM00484"/>
    </source>
</evidence>
<dbReference type="AlphaFoldDB" id="A0A409XFI3"/>
<evidence type="ECO:0000259" key="5">
    <source>
        <dbReference type="SMART" id="SM00485"/>
    </source>
</evidence>
<dbReference type="Pfam" id="PF00867">
    <property type="entry name" value="XPG_I"/>
    <property type="match status" value="1"/>
</dbReference>
<dbReference type="InterPro" id="IPR036279">
    <property type="entry name" value="5-3_exonuclease_C_sf"/>
</dbReference>
<evidence type="ECO:0000256" key="1">
    <source>
        <dbReference type="ARBA" id="ARBA00022722"/>
    </source>
</evidence>
<dbReference type="SMART" id="SM00484">
    <property type="entry name" value="XPGI"/>
    <property type="match status" value="1"/>
</dbReference>
<dbReference type="InterPro" id="IPR006084">
    <property type="entry name" value="XPG/Rad2"/>
</dbReference>
<dbReference type="InParanoid" id="A0A409XFI3"/>
<dbReference type="PANTHER" id="PTHR11081">
    <property type="entry name" value="FLAP ENDONUCLEASE FAMILY MEMBER"/>
    <property type="match status" value="1"/>
</dbReference>
<dbReference type="Proteomes" id="UP000283269">
    <property type="component" value="Unassembled WGS sequence"/>
</dbReference>